<comment type="caution">
    <text evidence="1">The sequence shown here is derived from an EMBL/GenBank/DDBJ whole genome shotgun (WGS) entry which is preliminary data.</text>
</comment>
<reference evidence="1" key="1">
    <citation type="submission" date="2021-01" db="EMBL/GenBank/DDBJ databases">
        <title>Whole genome shotgun sequence of Sphaerimonospora thailandensis NBRC 107569.</title>
        <authorList>
            <person name="Komaki H."/>
            <person name="Tamura T."/>
        </authorList>
    </citation>
    <scope>NUCLEOTIDE SEQUENCE</scope>
    <source>
        <strain evidence="1">NBRC 107569</strain>
    </source>
</reference>
<accession>A0A8J3RB69</accession>
<evidence type="ECO:0000313" key="2">
    <source>
        <dbReference type="Proteomes" id="UP000610966"/>
    </source>
</evidence>
<proteinExistence type="predicted"/>
<dbReference type="AlphaFoldDB" id="A0A8J3RB69"/>
<dbReference type="EMBL" id="BOOG01000052">
    <property type="protein sequence ID" value="GIH72472.1"/>
    <property type="molecule type" value="Genomic_DNA"/>
</dbReference>
<gene>
    <name evidence="1" type="ORF">Mth01_47250</name>
</gene>
<name>A0A8J3RB69_9ACTN</name>
<sequence>MTDARSPRGLPTLPGWRVIRSDTGRLWASRNTPFSTAAEKAGAFRTVDGDDMAELAASVAAQEDLADEVPQ</sequence>
<dbReference type="RefSeq" id="WP_204018134.1">
    <property type="nucleotide sequence ID" value="NZ_BOOG01000052.1"/>
</dbReference>
<organism evidence="1 2">
    <name type="scientific">Sphaerimonospora thailandensis</name>
    <dbReference type="NCBI Taxonomy" id="795644"/>
    <lineage>
        <taxon>Bacteria</taxon>
        <taxon>Bacillati</taxon>
        <taxon>Actinomycetota</taxon>
        <taxon>Actinomycetes</taxon>
        <taxon>Streptosporangiales</taxon>
        <taxon>Streptosporangiaceae</taxon>
        <taxon>Sphaerimonospora</taxon>
    </lineage>
</organism>
<evidence type="ECO:0000313" key="1">
    <source>
        <dbReference type="EMBL" id="GIH72472.1"/>
    </source>
</evidence>
<keyword evidence="2" id="KW-1185">Reference proteome</keyword>
<protein>
    <submittedName>
        <fullName evidence="1">Uncharacterized protein</fullName>
    </submittedName>
</protein>
<dbReference type="Proteomes" id="UP000610966">
    <property type="component" value="Unassembled WGS sequence"/>
</dbReference>